<proteinExistence type="inferred from homology"/>
<evidence type="ECO:0008006" key="5">
    <source>
        <dbReference type="Google" id="ProtNLM"/>
    </source>
</evidence>
<dbReference type="PANTHER" id="PTHR23248">
    <property type="entry name" value="PHOSPHOLIPID SCRAMBLASE-RELATED"/>
    <property type="match status" value="1"/>
</dbReference>
<gene>
    <name evidence="3" type="ORF">EHS25_007685</name>
</gene>
<sequence>MATTHVHNLRQCSAYLRNVSYKRITAHRLRRLDDIAPLTMIRTGLRSAIVAGPSRRAVSAPIATLRAGPARTVTSSNPSLRRGDDRLPSGHVRPARRVPERPIPISAWDTPPAQTLEQALPPIASRHVYVPPDPEGALSENHAAYEILAHDTLVVVRQLEMLNVFMGYEQANRYAIYTPEGDLVGYLAEEEQTILSALSRQALRTHRPFRATIMDRTGKPILWIRRPFAFINSRIFVHANEGAEGKLVGEAQQEWHPWRRRYNVFQSRDEETMRQFARIDSGFLAWDFWLKDKDDRLLASINRNFRGLGRELFTDTGQYVIRFDSAGTELDMPTGSEVSLQGQTLILPDAKDRALTLDQRAMALATAVSIDFDYFSRHSGSGGFGFPFFMWGGGDGSSDVHHGRGDSQGDMPGGAAGAGAAGAGAAGAMGSGPGPSEDELIYGPQPGRQGEDAGRIPTEAYPGEAEWMEQPEEAQWGQEDVMEDPWGQGDSDDGGWFGGGGGGGGGGGDWGDWGS</sequence>
<feature type="region of interest" description="Disordered" evidence="2">
    <location>
        <begin position="71"/>
        <end position="109"/>
    </location>
</feature>
<dbReference type="AlphaFoldDB" id="A0A427YQF8"/>
<feature type="region of interest" description="Disordered" evidence="2">
    <location>
        <begin position="399"/>
        <end position="515"/>
    </location>
</feature>
<dbReference type="PANTHER" id="PTHR23248:SF9">
    <property type="entry name" value="PHOSPHOLIPID SCRAMBLASE"/>
    <property type="match status" value="1"/>
</dbReference>
<dbReference type="GO" id="GO:0017128">
    <property type="term" value="F:phospholipid scramblase activity"/>
    <property type="evidence" value="ECO:0007669"/>
    <property type="project" value="InterPro"/>
</dbReference>
<evidence type="ECO:0000256" key="1">
    <source>
        <dbReference type="ARBA" id="ARBA00005350"/>
    </source>
</evidence>
<protein>
    <recommendedName>
        <fullName evidence="5">Phospholipid scramblase</fullName>
    </recommendedName>
</protein>
<dbReference type="InterPro" id="IPR025659">
    <property type="entry name" value="Tubby-like_C"/>
</dbReference>
<dbReference type="GO" id="GO:0005886">
    <property type="term" value="C:plasma membrane"/>
    <property type="evidence" value="ECO:0007669"/>
    <property type="project" value="TreeGrafter"/>
</dbReference>
<feature type="compositionally biased region" description="Gly residues" evidence="2">
    <location>
        <begin position="495"/>
        <end position="515"/>
    </location>
</feature>
<keyword evidence="4" id="KW-1185">Reference proteome</keyword>
<name>A0A427YQF8_9TREE</name>
<dbReference type="Gene3D" id="2.40.160.200">
    <property type="entry name" value="LURP1-related"/>
    <property type="match status" value="1"/>
</dbReference>
<dbReference type="Proteomes" id="UP000279259">
    <property type="component" value="Unassembled WGS sequence"/>
</dbReference>
<evidence type="ECO:0000313" key="4">
    <source>
        <dbReference type="Proteomes" id="UP000279259"/>
    </source>
</evidence>
<evidence type="ECO:0000313" key="3">
    <source>
        <dbReference type="EMBL" id="RSH93331.1"/>
    </source>
</evidence>
<dbReference type="SUPFAM" id="SSF54518">
    <property type="entry name" value="Tubby C-terminal domain-like"/>
    <property type="match status" value="1"/>
</dbReference>
<dbReference type="OrthoDB" id="191150at2759"/>
<feature type="compositionally biased region" description="Gly residues" evidence="2">
    <location>
        <begin position="411"/>
        <end position="433"/>
    </location>
</feature>
<dbReference type="InterPro" id="IPR038595">
    <property type="entry name" value="LOR_sf"/>
</dbReference>
<dbReference type="STRING" id="1890683.A0A427YQF8"/>
<comment type="similarity">
    <text evidence="1">Belongs to the phospholipid scramblase family.</text>
</comment>
<comment type="caution">
    <text evidence="3">The sequence shown here is derived from an EMBL/GenBank/DDBJ whole genome shotgun (WGS) entry which is preliminary data.</text>
</comment>
<dbReference type="EMBL" id="RSCD01000004">
    <property type="protein sequence ID" value="RSH93331.1"/>
    <property type="molecule type" value="Genomic_DNA"/>
</dbReference>
<evidence type="ECO:0000256" key="2">
    <source>
        <dbReference type="SAM" id="MobiDB-lite"/>
    </source>
</evidence>
<dbReference type="InterPro" id="IPR005552">
    <property type="entry name" value="Scramblase"/>
</dbReference>
<reference evidence="3 4" key="1">
    <citation type="submission" date="2018-11" db="EMBL/GenBank/DDBJ databases">
        <title>Genome sequence of Saitozyma podzolica DSM 27192.</title>
        <authorList>
            <person name="Aliyu H."/>
            <person name="Gorte O."/>
            <person name="Ochsenreither K."/>
        </authorList>
    </citation>
    <scope>NUCLEOTIDE SEQUENCE [LARGE SCALE GENOMIC DNA]</scope>
    <source>
        <strain evidence="3 4">DSM 27192</strain>
    </source>
</reference>
<dbReference type="Pfam" id="PF03803">
    <property type="entry name" value="Scramblase"/>
    <property type="match status" value="1"/>
</dbReference>
<organism evidence="3 4">
    <name type="scientific">Saitozyma podzolica</name>
    <dbReference type="NCBI Taxonomy" id="1890683"/>
    <lineage>
        <taxon>Eukaryota</taxon>
        <taxon>Fungi</taxon>
        <taxon>Dikarya</taxon>
        <taxon>Basidiomycota</taxon>
        <taxon>Agaricomycotina</taxon>
        <taxon>Tremellomycetes</taxon>
        <taxon>Tremellales</taxon>
        <taxon>Trimorphomycetaceae</taxon>
        <taxon>Saitozyma</taxon>
    </lineage>
</organism>
<accession>A0A427YQF8</accession>